<sequence length="68" mass="7985">MRAIEELMRVLSVGGRACITVWAMEQTHNNIMNRRDSNGRLRVHEGQDFTQQDMLVPWQNADGQRFLR</sequence>
<dbReference type="Proteomes" id="UP000887564">
    <property type="component" value="Unplaced"/>
</dbReference>
<dbReference type="PANTHER" id="PTHR13069:SF37">
    <property type="entry name" value="FIRE DANCER"/>
    <property type="match status" value="1"/>
</dbReference>
<dbReference type="Gene3D" id="3.40.50.150">
    <property type="entry name" value="Vaccinia Virus protein VP39"/>
    <property type="match status" value="1"/>
</dbReference>
<name>A0A914RJ92_PAREQ</name>
<dbReference type="WBParaSite" id="PEQ_0000190201-mRNA-1">
    <property type="protein sequence ID" value="PEQ_0000190201-mRNA-1"/>
    <property type="gene ID" value="PEQ_0000190201"/>
</dbReference>
<keyword evidence="1" id="KW-0489">Methyltransferase</keyword>
<evidence type="ECO:0000313" key="4">
    <source>
        <dbReference type="WBParaSite" id="PEQ_0000190201-mRNA-1"/>
    </source>
</evidence>
<dbReference type="GO" id="GO:0005737">
    <property type="term" value="C:cytoplasm"/>
    <property type="evidence" value="ECO:0007669"/>
    <property type="project" value="TreeGrafter"/>
</dbReference>
<dbReference type="PANTHER" id="PTHR13069">
    <property type="entry name" value="ALKYLATED DNA REPAIR PROTEIN ALKB HOMOLOG 8"/>
    <property type="match status" value="1"/>
</dbReference>
<accession>A0A914RJ92</accession>
<dbReference type="InterPro" id="IPR029063">
    <property type="entry name" value="SAM-dependent_MTases_sf"/>
</dbReference>
<dbReference type="InterPro" id="IPR051422">
    <property type="entry name" value="AlkB_tRNA_MeTrf/Diox"/>
</dbReference>
<protein>
    <submittedName>
        <fullName evidence="4">Uncharacterized protein</fullName>
    </submittedName>
</protein>
<organism evidence="3 4">
    <name type="scientific">Parascaris equorum</name>
    <name type="common">Equine roundworm</name>
    <dbReference type="NCBI Taxonomy" id="6256"/>
    <lineage>
        <taxon>Eukaryota</taxon>
        <taxon>Metazoa</taxon>
        <taxon>Ecdysozoa</taxon>
        <taxon>Nematoda</taxon>
        <taxon>Chromadorea</taxon>
        <taxon>Rhabditida</taxon>
        <taxon>Spirurina</taxon>
        <taxon>Ascaridomorpha</taxon>
        <taxon>Ascaridoidea</taxon>
        <taxon>Ascarididae</taxon>
        <taxon>Parascaris</taxon>
    </lineage>
</organism>
<evidence type="ECO:0000256" key="1">
    <source>
        <dbReference type="ARBA" id="ARBA00022603"/>
    </source>
</evidence>
<dbReference type="GO" id="GO:0002098">
    <property type="term" value="P:tRNA wobble uridine modification"/>
    <property type="evidence" value="ECO:0007669"/>
    <property type="project" value="TreeGrafter"/>
</dbReference>
<dbReference type="GO" id="GO:0005634">
    <property type="term" value="C:nucleus"/>
    <property type="evidence" value="ECO:0007669"/>
    <property type="project" value="TreeGrafter"/>
</dbReference>
<keyword evidence="2" id="KW-0808">Transferase</keyword>
<dbReference type="GO" id="GO:0030488">
    <property type="term" value="P:tRNA methylation"/>
    <property type="evidence" value="ECO:0007669"/>
    <property type="project" value="TreeGrafter"/>
</dbReference>
<dbReference type="AlphaFoldDB" id="A0A914RJ92"/>
<keyword evidence="3" id="KW-1185">Reference proteome</keyword>
<evidence type="ECO:0000313" key="3">
    <source>
        <dbReference type="Proteomes" id="UP000887564"/>
    </source>
</evidence>
<reference evidence="4" key="1">
    <citation type="submission" date="2022-11" db="UniProtKB">
        <authorList>
            <consortium name="WormBaseParasite"/>
        </authorList>
    </citation>
    <scope>IDENTIFICATION</scope>
</reference>
<evidence type="ECO:0000256" key="2">
    <source>
        <dbReference type="ARBA" id="ARBA00022679"/>
    </source>
</evidence>
<proteinExistence type="predicted"/>
<dbReference type="GO" id="GO:0000049">
    <property type="term" value="F:tRNA binding"/>
    <property type="evidence" value="ECO:0007669"/>
    <property type="project" value="TreeGrafter"/>
</dbReference>
<dbReference type="GO" id="GO:0106335">
    <property type="term" value="F:tRNA (5-carboxymethyluridine(34)-5-O)-methyltransferase activity"/>
    <property type="evidence" value="ECO:0007669"/>
    <property type="project" value="TreeGrafter"/>
</dbReference>